<dbReference type="InterPro" id="IPR000515">
    <property type="entry name" value="MetI-like"/>
</dbReference>
<dbReference type="CDD" id="cd06261">
    <property type="entry name" value="TM_PBP2"/>
    <property type="match status" value="1"/>
</dbReference>
<evidence type="ECO:0000256" key="2">
    <source>
        <dbReference type="ARBA" id="ARBA00010072"/>
    </source>
</evidence>
<keyword evidence="7 9" id="KW-1133">Transmembrane helix</keyword>
<dbReference type="AlphaFoldDB" id="A0A841FJ54"/>
<keyword evidence="5 9" id="KW-0812">Transmembrane</keyword>
<evidence type="ECO:0000256" key="4">
    <source>
        <dbReference type="ARBA" id="ARBA00022475"/>
    </source>
</evidence>
<gene>
    <name evidence="11" type="ORF">HNR73_001432</name>
</gene>
<sequence>MDRYRAEPGHLMTDTLKAEPGPRTRTGLTPRQRRNFGVGGQYVALVAVVVIAIAVVDWSRIQDNFFNPDMLGKVWPELFTIGLVNTVIYTVSGYALGFFLGLLIAVMRLSSLRLNRLLAHGYIEIFRGVPALLVFLILAFGLPIAMPDRELPFPPYGTVALALGLVSAAYMAETFRAGIQAVPKGQIEAARSLGMSAPRAMVTIVLPQAIRIVIPPLTNELILLFKDSSLVFAIGITAGTADLSKIGNDLATEHSNSTPFVLAGLTYLLITVPLGYVVRRLEARQAKAR</sequence>
<comment type="caution">
    <text evidence="11">The sequence shown here is derived from an EMBL/GenBank/DDBJ whole genome shotgun (WGS) entry which is preliminary data.</text>
</comment>
<dbReference type="GO" id="GO:0043190">
    <property type="term" value="C:ATP-binding cassette (ABC) transporter complex"/>
    <property type="evidence" value="ECO:0007669"/>
    <property type="project" value="InterPro"/>
</dbReference>
<feature type="transmembrane region" description="Helical" evidence="9">
    <location>
        <begin position="81"/>
        <end position="107"/>
    </location>
</feature>
<dbReference type="Proteomes" id="UP000548476">
    <property type="component" value="Unassembled WGS sequence"/>
</dbReference>
<comment type="subcellular location">
    <subcellularLocation>
        <location evidence="1 9">Cell membrane</location>
        <topology evidence="1 9">Multi-pass membrane protein</topology>
    </subcellularLocation>
</comment>
<proteinExistence type="inferred from homology"/>
<feature type="transmembrane region" description="Helical" evidence="9">
    <location>
        <begin position="128"/>
        <end position="147"/>
    </location>
</feature>
<dbReference type="Pfam" id="PF00528">
    <property type="entry name" value="BPD_transp_1"/>
    <property type="match status" value="1"/>
</dbReference>
<feature type="transmembrane region" description="Helical" evidence="9">
    <location>
        <begin position="153"/>
        <end position="172"/>
    </location>
</feature>
<evidence type="ECO:0000256" key="5">
    <source>
        <dbReference type="ARBA" id="ARBA00022692"/>
    </source>
</evidence>
<evidence type="ECO:0000256" key="8">
    <source>
        <dbReference type="ARBA" id="ARBA00023136"/>
    </source>
</evidence>
<accession>A0A841FJ54</accession>
<dbReference type="RefSeq" id="WP_239121986.1">
    <property type="nucleotide sequence ID" value="NZ_BONT01000014.1"/>
</dbReference>
<keyword evidence="8 9" id="KW-0472">Membrane</keyword>
<comment type="similarity">
    <text evidence="2">Belongs to the binding-protein-dependent transport system permease family. HisMQ subfamily.</text>
</comment>
<protein>
    <submittedName>
        <fullName evidence="11">Polar amino acid transport system permease protein</fullName>
    </submittedName>
</protein>
<keyword evidence="6" id="KW-0029">Amino-acid transport</keyword>
<name>A0A841FJ54_9ACTN</name>
<dbReference type="PANTHER" id="PTHR30614">
    <property type="entry name" value="MEMBRANE COMPONENT OF AMINO ACID ABC TRANSPORTER"/>
    <property type="match status" value="1"/>
</dbReference>
<dbReference type="NCBIfam" id="TIGR01726">
    <property type="entry name" value="HEQRo_perm_3TM"/>
    <property type="match status" value="1"/>
</dbReference>
<evidence type="ECO:0000313" key="11">
    <source>
        <dbReference type="EMBL" id="MBB6033582.1"/>
    </source>
</evidence>
<dbReference type="GO" id="GO:0006865">
    <property type="term" value="P:amino acid transport"/>
    <property type="evidence" value="ECO:0007669"/>
    <property type="project" value="UniProtKB-KW"/>
</dbReference>
<evidence type="ECO:0000256" key="6">
    <source>
        <dbReference type="ARBA" id="ARBA00022970"/>
    </source>
</evidence>
<dbReference type="PROSITE" id="PS50928">
    <property type="entry name" value="ABC_TM1"/>
    <property type="match status" value="1"/>
</dbReference>
<dbReference type="PANTHER" id="PTHR30614:SF20">
    <property type="entry name" value="GLUTAMINE TRANSPORT SYSTEM PERMEASE PROTEIN GLNP"/>
    <property type="match status" value="1"/>
</dbReference>
<keyword evidence="12" id="KW-1185">Reference proteome</keyword>
<evidence type="ECO:0000256" key="1">
    <source>
        <dbReference type="ARBA" id="ARBA00004651"/>
    </source>
</evidence>
<evidence type="ECO:0000256" key="3">
    <source>
        <dbReference type="ARBA" id="ARBA00022448"/>
    </source>
</evidence>
<evidence type="ECO:0000259" key="10">
    <source>
        <dbReference type="PROSITE" id="PS50928"/>
    </source>
</evidence>
<dbReference type="EMBL" id="JACHGT010000003">
    <property type="protein sequence ID" value="MBB6033582.1"/>
    <property type="molecule type" value="Genomic_DNA"/>
</dbReference>
<dbReference type="GO" id="GO:0022857">
    <property type="term" value="F:transmembrane transporter activity"/>
    <property type="evidence" value="ECO:0007669"/>
    <property type="project" value="InterPro"/>
</dbReference>
<feature type="transmembrane region" description="Helical" evidence="9">
    <location>
        <begin position="260"/>
        <end position="279"/>
    </location>
</feature>
<feature type="transmembrane region" description="Helical" evidence="9">
    <location>
        <begin position="42"/>
        <end position="61"/>
    </location>
</feature>
<dbReference type="InterPro" id="IPR035906">
    <property type="entry name" value="MetI-like_sf"/>
</dbReference>
<dbReference type="Gene3D" id="1.10.3720.10">
    <property type="entry name" value="MetI-like"/>
    <property type="match status" value="1"/>
</dbReference>
<dbReference type="SUPFAM" id="SSF161098">
    <property type="entry name" value="MetI-like"/>
    <property type="match status" value="1"/>
</dbReference>
<keyword evidence="3 9" id="KW-0813">Transport</keyword>
<evidence type="ECO:0000313" key="12">
    <source>
        <dbReference type="Proteomes" id="UP000548476"/>
    </source>
</evidence>
<dbReference type="InterPro" id="IPR043429">
    <property type="entry name" value="ArtM/GltK/GlnP/TcyL/YhdX-like"/>
</dbReference>
<feature type="domain" description="ABC transmembrane type-1" evidence="10">
    <location>
        <begin position="83"/>
        <end position="278"/>
    </location>
</feature>
<keyword evidence="4" id="KW-1003">Cell membrane</keyword>
<organism evidence="11 12">
    <name type="scientific">Phytomonospora endophytica</name>
    <dbReference type="NCBI Taxonomy" id="714109"/>
    <lineage>
        <taxon>Bacteria</taxon>
        <taxon>Bacillati</taxon>
        <taxon>Actinomycetota</taxon>
        <taxon>Actinomycetes</taxon>
        <taxon>Micromonosporales</taxon>
        <taxon>Micromonosporaceae</taxon>
        <taxon>Phytomonospora</taxon>
    </lineage>
</organism>
<reference evidence="11 12" key="1">
    <citation type="submission" date="2020-08" db="EMBL/GenBank/DDBJ databases">
        <title>Genomic Encyclopedia of Type Strains, Phase IV (KMG-IV): sequencing the most valuable type-strain genomes for metagenomic binning, comparative biology and taxonomic classification.</title>
        <authorList>
            <person name="Goeker M."/>
        </authorList>
    </citation>
    <scope>NUCLEOTIDE SEQUENCE [LARGE SCALE GENOMIC DNA]</scope>
    <source>
        <strain evidence="11 12">YIM 65646</strain>
    </source>
</reference>
<evidence type="ECO:0000256" key="7">
    <source>
        <dbReference type="ARBA" id="ARBA00022989"/>
    </source>
</evidence>
<evidence type="ECO:0000256" key="9">
    <source>
        <dbReference type="RuleBase" id="RU363032"/>
    </source>
</evidence>
<dbReference type="InterPro" id="IPR010065">
    <property type="entry name" value="AA_ABC_transptr_permease_3TM"/>
</dbReference>